<feature type="compositionally biased region" description="Polar residues" evidence="7">
    <location>
        <begin position="886"/>
        <end position="897"/>
    </location>
</feature>
<dbReference type="PROSITE" id="PS00478">
    <property type="entry name" value="LIM_DOMAIN_1"/>
    <property type="match status" value="1"/>
</dbReference>
<dbReference type="PANTHER" id="PTHR24215">
    <property type="entry name" value="RHO-GTPASE-ACTIVATING PROTEIN LRG1"/>
    <property type="match status" value="1"/>
</dbReference>
<evidence type="ECO:0000256" key="7">
    <source>
        <dbReference type="SAM" id="MobiDB-lite"/>
    </source>
</evidence>
<sequence length="934" mass="99344">MGFCRRCGDIVVGPRCKCGGTPVAPVVSFGSNSPDKSDRWSSTYVSKEKSPTRSQPESSTSAPRSTSPTKRFPRPKTSTTSSNPLSGRVTTHITATTSHFNRPPSPLKKSTVVCPEEDILPSLTSNPTGHLAKVYGSVLQPKESLAAHACAICFTVFPPDATLYPEPLADGSSPPRFLCRNCFTTNGGSKGTCPGCSRPVLALKAEGPFVQAAENFWHKKCFNCNGCGRNMGNSPMLDLLGRPSCAECFDDCLKRDSTPKKNRSSITPATTTPNRNLGGLDRTSRETKSRENSPALEELEQRLGIQRSSPALEELSHRLSMIGRDGTGSPRNSLYSVNNDSPSHRSSTGVENSPLFERARRYSRPDTVGGTERSLLRGSGDSGSPTRFSPVPPQRTGSSSPAPTQDQIEEMKRRFMTPGSNVLSPPPPEPSPSPPLRRTLRRARSSGSLSHLPGDSVPSSPVSSATPDLISDGSETLSSLSGPDSPPRRNNEGDPALVAKLYATGMGTRHARSDFMEDVIIEETNSQLNTPTRTPTTTPNTKAKSYVDSARTLSRAKTASPAASPTPASTLSPPRASIEKRPQLAALTTPPADITASSTCAKCHKVLFSVRNGGQYVTVPEDEGSKVVRTYHTRCFTCSVCDKPFREGAYGQSIFVKGEKGPCHVECTPASPARRSLSPPPIAPPLPSSSSSSNSLSSHKSSSSVSSTSSNSPSNGTVRYSSRYSRPPLTAPATSVPNSFPRFGSSTSCPGCRKAVSPMERGVVPGPQGTRWHAMCLVCGGRRDFSSRREKNKNEPGCGKKLDSAARTDGEGGVWCRECWLMLPSEYEPSPEGSPVRDGLVPTHTGNKVQPQLTGTTTIARQFTGLGGNGDPGLLRQLPGGGLSPTRSISPTKQLSSGVRPRPKSVIGMRSSKSVDEGRGMFLVRQLTGGGGMS</sequence>
<keyword evidence="10" id="KW-1185">Reference proteome</keyword>
<dbReference type="GO" id="GO:0046872">
    <property type="term" value="F:metal ion binding"/>
    <property type="evidence" value="ECO:0007669"/>
    <property type="project" value="UniProtKB-KW"/>
</dbReference>
<feature type="compositionally biased region" description="Polar residues" evidence="7">
    <location>
        <begin position="264"/>
        <end position="275"/>
    </location>
</feature>
<feature type="region of interest" description="Disordered" evidence="7">
    <location>
        <begin position="417"/>
        <end position="495"/>
    </location>
</feature>
<gene>
    <name evidence="9" type="ORF">Moror_81</name>
</gene>
<feature type="compositionally biased region" description="Pro residues" evidence="7">
    <location>
        <begin position="678"/>
        <end position="687"/>
    </location>
</feature>
<dbReference type="Pfam" id="PF00412">
    <property type="entry name" value="LIM"/>
    <property type="match status" value="1"/>
</dbReference>
<keyword evidence="4 6" id="KW-0862">Zinc</keyword>
<dbReference type="Gene3D" id="2.10.110.10">
    <property type="entry name" value="Cysteine Rich Protein"/>
    <property type="match status" value="3"/>
</dbReference>
<feature type="region of interest" description="Disordered" evidence="7">
    <location>
        <begin position="23"/>
        <end position="89"/>
    </location>
</feature>
<protein>
    <submittedName>
        <fullName evidence="9">Lim-type zinc finger-containing protein</fullName>
    </submittedName>
</protein>
<feature type="region of interest" description="Disordered" evidence="7">
    <location>
        <begin position="523"/>
        <end position="576"/>
    </location>
</feature>
<evidence type="ECO:0000256" key="4">
    <source>
        <dbReference type="ARBA" id="ARBA00022833"/>
    </source>
</evidence>
<dbReference type="GO" id="GO:0030036">
    <property type="term" value="P:actin cytoskeleton organization"/>
    <property type="evidence" value="ECO:0007669"/>
    <property type="project" value="TreeGrafter"/>
</dbReference>
<name>V2XZP5_MONRO</name>
<evidence type="ECO:0000313" key="9">
    <source>
        <dbReference type="EMBL" id="ESK98331.1"/>
    </source>
</evidence>
<dbReference type="HOGENOM" id="CLU_003767_0_0_1"/>
<dbReference type="Proteomes" id="UP000017559">
    <property type="component" value="Unassembled WGS sequence"/>
</dbReference>
<dbReference type="KEGG" id="mrr:Moror_81"/>
<comment type="subcellular location">
    <subcellularLocation>
        <location evidence="1">Nucleus</location>
    </subcellularLocation>
</comment>
<dbReference type="GO" id="GO:0030695">
    <property type="term" value="F:GTPase regulator activity"/>
    <property type="evidence" value="ECO:0007669"/>
    <property type="project" value="UniProtKB-ARBA"/>
</dbReference>
<evidence type="ECO:0000256" key="1">
    <source>
        <dbReference type="ARBA" id="ARBA00004123"/>
    </source>
</evidence>
<organism evidence="9 10">
    <name type="scientific">Moniliophthora roreri (strain MCA 2997)</name>
    <name type="common">Cocoa frosty pod rot fungus</name>
    <name type="synonym">Crinipellis roreri</name>
    <dbReference type="NCBI Taxonomy" id="1381753"/>
    <lineage>
        <taxon>Eukaryota</taxon>
        <taxon>Fungi</taxon>
        <taxon>Dikarya</taxon>
        <taxon>Basidiomycota</taxon>
        <taxon>Agaricomycotina</taxon>
        <taxon>Agaricomycetes</taxon>
        <taxon>Agaricomycetidae</taxon>
        <taxon>Agaricales</taxon>
        <taxon>Marasmiineae</taxon>
        <taxon>Marasmiaceae</taxon>
        <taxon>Moniliophthora</taxon>
    </lineage>
</organism>
<evidence type="ECO:0000256" key="5">
    <source>
        <dbReference type="ARBA" id="ARBA00023242"/>
    </source>
</evidence>
<accession>V2XZP5</accession>
<feature type="domain" description="LIM zinc-binding" evidence="8">
    <location>
        <begin position="598"/>
        <end position="674"/>
    </location>
</feature>
<feature type="compositionally biased region" description="Basic and acidic residues" evidence="7">
    <location>
        <begin position="282"/>
        <end position="291"/>
    </location>
</feature>
<dbReference type="InterPro" id="IPR001781">
    <property type="entry name" value="Znf_LIM"/>
</dbReference>
<proteinExistence type="predicted"/>
<keyword evidence="5" id="KW-0539">Nucleus</keyword>
<feature type="compositionally biased region" description="Polar residues" evidence="7">
    <location>
        <begin position="329"/>
        <end position="351"/>
    </location>
</feature>
<reference evidence="9 10" key="1">
    <citation type="journal article" date="2014" name="BMC Genomics">
        <title>Genome and secretome analysis of the hemibiotrophic fungal pathogen, Moniliophthora roreri, which causes frosty pod rot disease of cacao: mechanisms of the biotrophic and necrotrophic phases.</title>
        <authorList>
            <person name="Meinhardt L.W."/>
            <person name="Costa G.G.L."/>
            <person name="Thomazella D.P.T."/>
            <person name="Teixeira P.J.P.L."/>
            <person name="Carazzolle M.F."/>
            <person name="Schuster S.C."/>
            <person name="Carlson J.E."/>
            <person name="Guiltinan M.J."/>
            <person name="Mieczkowski P."/>
            <person name="Farmer A."/>
            <person name="Ramaraj T."/>
            <person name="Crozier J."/>
            <person name="Davis R.E."/>
            <person name="Shao J."/>
            <person name="Melnick R.L."/>
            <person name="Pereira G.A.G."/>
            <person name="Bailey B.A."/>
        </authorList>
    </citation>
    <scope>NUCLEOTIDE SEQUENCE [LARGE SCALE GENOMIC DNA]</scope>
    <source>
        <strain evidence="9 10">MCA 2997</strain>
    </source>
</reference>
<feature type="compositionally biased region" description="Low complexity" evidence="7">
    <location>
        <begin position="529"/>
        <end position="541"/>
    </location>
</feature>
<evidence type="ECO:0000256" key="3">
    <source>
        <dbReference type="ARBA" id="ARBA00022737"/>
    </source>
</evidence>
<dbReference type="AlphaFoldDB" id="V2XZP5"/>
<feature type="compositionally biased region" description="Low complexity" evidence="7">
    <location>
        <begin position="555"/>
        <end position="576"/>
    </location>
</feature>
<dbReference type="CDD" id="cd08368">
    <property type="entry name" value="LIM"/>
    <property type="match status" value="2"/>
</dbReference>
<feature type="compositionally biased region" description="Polar residues" evidence="7">
    <location>
        <begin position="29"/>
        <end position="45"/>
    </location>
</feature>
<dbReference type="STRING" id="1381753.V2XZP5"/>
<feature type="compositionally biased region" description="Low complexity" evidence="7">
    <location>
        <begin position="445"/>
        <end position="464"/>
    </location>
</feature>
<dbReference type="SMART" id="SM00132">
    <property type="entry name" value="LIM"/>
    <property type="match status" value="3"/>
</dbReference>
<dbReference type="OrthoDB" id="1112565at2759"/>
<evidence type="ECO:0000256" key="6">
    <source>
        <dbReference type="PROSITE-ProRule" id="PRU00125"/>
    </source>
</evidence>
<dbReference type="EMBL" id="AWSO01000002">
    <property type="protein sequence ID" value="ESK98331.1"/>
    <property type="molecule type" value="Genomic_DNA"/>
</dbReference>
<keyword evidence="3" id="KW-0677">Repeat</keyword>
<feature type="compositionally biased region" description="Pro residues" evidence="7">
    <location>
        <begin position="424"/>
        <end position="435"/>
    </location>
</feature>
<feature type="region of interest" description="Disordered" evidence="7">
    <location>
        <begin position="257"/>
        <end position="405"/>
    </location>
</feature>
<dbReference type="GO" id="GO:0005634">
    <property type="term" value="C:nucleus"/>
    <property type="evidence" value="ECO:0007669"/>
    <property type="project" value="UniProtKB-SubCell"/>
</dbReference>
<feature type="domain" description="LIM zinc-binding" evidence="8">
    <location>
        <begin position="191"/>
        <end position="255"/>
    </location>
</feature>
<keyword evidence="2 6" id="KW-0479">Metal-binding</keyword>
<feature type="region of interest" description="Disordered" evidence="7">
    <location>
        <begin position="670"/>
        <end position="737"/>
    </location>
</feature>
<feature type="region of interest" description="Disordered" evidence="7">
    <location>
        <begin position="882"/>
        <end position="918"/>
    </location>
</feature>
<feature type="compositionally biased region" description="Low complexity" evidence="7">
    <location>
        <begin position="688"/>
        <end position="715"/>
    </location>
</feature>
<evidence type="ECO:0000256" key="2">
    <source>
        <dbReference type="ARBA" id="ARBA00022723"/>
    </source>
</evidence>
<feature type="compositionally biased region" description="Low complexity" evidence="7">
    <location>
        <begin position="56"/>
        <end position="69"/>
    </location>
</feature>
<dbReference type="GO" id="GO:0005737">
    <property type="term" value="C:cytoplasm"/>
    <property type="evidence" value="ECO:0007669"/>
    <property type="project" value="TreeGrafter"/>
</dbReference>
<dbReference type="PROSITE" id="PS50023">
    <property type="entry name" value="LIM_DOMAIN_2"/>
    <property type="match status" value="2"/>
</dbReference>
<feature type="compositionally biased region" description="Polar residues" evidence="7">
    <location>
        <begin position="395"/>
        <end position="405"/>
    </location>
</feature>
<evidence type="ECO:0000313" key="10">
    <source>
        <dbReference type="Proteomes" id="UP000017559"/>
    </source>
</evidence>
<dbReference type="PANTHER" id="PTHR24215:SF35">
    <property type="entry name" value="MUSCLE LIM PROTEIN MLP84B"/>
    <property type="match status" value="1"/>
</dbReference>
<feature type="compositionally biased region" description="Polar residues" evidence="7">
    <location>
        <begin position="473"/>
        <end position="482"/>
    </location>
</feature>
<feature type="compositionally biased region" description="Polar residues" evidence="7">
    <location>
        <begin position="76"/>
        <end position="89"/>
    </location>
</feature>
<comment type="caution">
    <text evidence="9">The sequence shown here is derived from an EMBL/GenBank/DDBJ whole genome shotgun (WGS) entry which is preliminary data.</text>
</comment>
<keyword evidence="6" id="KW-0440">LIM domain</keyword>
<evidence type="ECO:0000259" key="8">
    <source>
        <dbReference type="PROSITE" id="PS50023"/>
    </source>
</evidence>